<dbReference type="Proteomes" id="UP000324222">
    <property type="component" value="Unassembled WGS sequence"/>
</dbReference>
<dbReference type="EMBL" id="VSRR010070775">
    <property type="protein sequence ID" value="MPC86205.1"/>
    <property type="molecule type" value="Genomic_DNA"/>
</dbReference>
<gene>
    <name evidence="1" type="ORF">E2C01_081023</name>
</gene>
<comment type="caution">
    <text evidence="1">The sequence shown here is derived from an EMBL/GenBank/DDBJ whole genome shotgun (WGS) entry which is preliminary data.</text>
</comment>
<proteinExistence type="predicted"/>
<protein>
    <submittedName>
        <fullName evidence="1">Uncharacterized protein</fullName>
    </submittedName>
</protein>
<accession>A0A5B7IUQ4</accession>
<sequence>MDRGNRDEREAEEWMAARVAEGRGEAGGVYNSMTHANSPILRPVMGIREPPGHTGGPAICRTAVGQVNTLTVAGRRAKQGEAKARGETMMDRLIIKHGHAARWTSLAQNSWILDNEIYSLISSAIFVRSFPAALITSNLLEPDYSFGECN</sequence>
<name>A0A5B7IUQ4_PORTR</name>
<organism evidence="1 2">
    <name type="scientific">Portunus trituberculatus</name>
    <name type="common">Swimming crab</name>
    <name type="synonym">Neptunus trituberculatus</name>
    <dbReference type="NCBI Taxonomy" id="210409"/>
    <lineage>
        <taxon>Eukaryota</taxon>
        <taxon>Metazoa</taxon>
        <taxon>Ecdysozoa</taxon>
        <taxon>Arthropoda</taxon>
        <taxon>Crustacea</taxon>
        <taxon>Multicrustacea</taxon>
        <taxon>Malacostraca</taxon>
        <taxon>Eumalacostraca</taxon>
        <taxon>Eucarida</taxon>
        <taxon>Decapoda</taxon>
        <taxon>Pleocyemata</taxon>
        <taxon>Brachyura</taxon>
        <taxon>Eubrachyura</taxon>
        <taxon>Portunoidea</taxon>
        <taxon>Portunidae</taxon>
        <taxon>Portuninae</taxon>
        <taxon>Portunus</taxon>
    </lineage>
</organism>
<evidence type="ECO:0000313" key="2">
    <source>
        <dbReference type="Proteomes" id="UP000324222"/>
    </source>
</evidence>
<evidence type="ECO:0000313" key="1">
    <source>
        <dbReference type="EMBL" id="MPC86205.1"/>
    </source>
</evidence>
<reference evidence="1 2" key="1">
    <citation type="submission" date="2019-05" db="EMBL/GenBank/DDBJ databases">
        <title>Another draft genome of Portunus trituberculatus and its Hox gene families provides insights of decapod evolution.</title>
        <authorList>
            <person name="Jeong J.-H."/>
            <person name="Song I."/>
            <person name="Kim S."/>
            <person name="Choi T."/>
            <person name="Kim D."/>
            <person name="Ryu S."/>
            <person name="Kim W."/>
        </authorList>
    </citation>
    <scope>NUCLEOTIDE SEQUENCE [LARGE SCALE GENOMIC DNA]</scope>
    <source>
        <tissue evidence="1">Muscle</tissue>
    </source>
</reference>
<dbReference type="AlphaFoldDB" id="A0A5B7IUQ4"/>
<keyword evidence="2" id="KW-1185">Reference proteome</keyword>